<dbReference type="PROSITE" id="PS51698">
    <property type="entry name" value="U_BOX"/>
    <property type="match status" value="1"/>
</dbReference>
<dbReference type="GO" id="GO:0061630">
    <property type="term" value="F:ubiquitin protein ligase activity"/>
    <property type="evidence" value="ECO:0007669"/>
    <property type="project" value="UniProtKB-UniRule"/>
</dbReference>
<feature type="domain" description="U-box" evidence="5">
    <location>
        <begin position="194"/>
        <end position="222"/>
    </location>
</feature>
<reference evidence="6" key="2">
    <citation type="submission" date="2018-04" db="EMBL/GenBank/DDBJ databases">
        <title>OnivRS2 (Oryza nivara Reference Sequence Version 2).</title>
        <authorList>
            <person name="Zhang J."/>
            <person name="Kudrna D."/>
            <person name="Lee S."/>
            <person name="Talag J."/>
            <person name="Rajasekar S."/>
            <person name="Welchert J."/>
            <person name="Hsing Y.-I."/>
            <person name="Wing R.A."/>
        </authorList>
    </citation>
    <scope>NUCLEOTIDE SEQUENCE [LARGE SCALE GENOMIC DNA]</scope>
</reference>
<comment type="catalytic activity">
    <reaction evidence="3">
        <text>S-ubiquitinyl-[E2 ubiquitin-conjugating enzyme]-L-cysteine + [acceptor protein]-L-lysine = [E2 ubiquitin-conjugating enzyme]-L-cysteine + N(6)-ubiquitinyl-[acceptor protein]-L-lysine.</text>
        <dbReference type="EC" id="2.3.2.27"/>
    </reaction>
</comment>
<feature type="compositionally biased region" description="Basic and acidic residues" evidence="4">
    <location>
        <begin position="243"/>
        <end position="253"/>
    </location>
</feature>
<feature type="region of interest" description="Disordered" evidence="4">
    <location>
        <begin position="218"/>
        <end position="253"/>
    </location>
</feature>
<keyword evidence="2 3" id="KW-0808">Transferase</keyword>
<comment type="function">
    <text evidence="3">Functions as an E3 ubiquitin ligase.</text>
</comment>
<organism evidence="6">
    <name type="scientific">Oryza nivara</name>
    <name type="common">Indian wild rice</name>
    <name type="synonym">Oryza sativa f. spontanea</name>
    <dbReference type="NCBI Taxonomy" id="4536"/>
    <lineage>
        <taxon>Eukaryota</taxon>
        <taxon>Viridiplantae</taxon>
        <taxon>Streptophyta</taxon>
        <taxon>Embryophyta</taxon>
        <taxon>Tracheophyta</taxon>
        <taxon>Spermatophyta</taxon>
        <taxon>Magnoliopsida</taxon>
        <taxon>Liliopsida</taxon>
        <taxon>Poales</taxon>
        <taxon>Poaceae</taxon>
        <taxon>BOP clade</taxon>
        <taxon>Oryzoideae</taxon>
        <taxon>Oryzeae</taxon>
        <taxon>Oryzinae</taxon>
        <taxon>Oryza</taxon>
    </lineage>
</organism>
<accession>A0A0E0IQ47</accession>
<dbReference type="PANTHER" id="PTHR22849">
    <property type="entry name" value="WDSAM1 PROTEIN"/>
    <property type="match status" value="1"/>
</dbReference>
<feature type="compositionally biased region" description="Basic and acidic residues" evidence="4">
    <location>
        <begin position="68"/>
        <end position="79"/>
    </location>
</feature>
<dbReference type="STRING" id="4536.A0A0E0IQ47"/>
<evidence type="ECO:0000256" key="3">
    <source>
        <dbReference type="RuleBase" id="RU369093"/>
    </source>
</evidence>
<dbReference type="InterPro" id="IPR003613">
    <property type="entry name" value="Ubox_domain"/>
</dbReference>
<dbReference type="Proteomes" id="UP000006591">
    <property type="component" value="Chromosome 10"/>
</dbReference>
<sequence>MWRLSHRGSHKSGRPRQPPLYPFFSPFVLSLTTAGQRAGRTPTGEEGVGGRERAADESCSERAGGGAEQRRQASERSSDGELLRSLHRLARDLSAVDTPAPFLRALFASISRRSKLLAAALDDLRGAAEELPQPADIEAVRRRRELPRLASLCLREVLLVLQRFNAIVADCSVRSRMWLKASVLSLIQEIEPPAPPSDFRCPISLDLMRDPIVVASGQTYDRDSSGRWSGAERRRHPATPRGKMREEEREEGKGRVCADVVF</sequence>
<dbReference type="EnsemblPlants" id="ONIVA10G03910.2">
    <property type="protein sequence ID" value="ONIVA10G03910.2"/>
    <property type="gene ID" value="ONIVA10G03910"/>
</dbReference>
<proteinExistence type="predicted"/>
<dbReference type="UniPathway" id="UPA00143"/>
<dbReference type="InterPro" id="IPR045185">
    <property type="entry name" value="PUB22/23/24-like"/>
</dbReference>
<feature type="region of interest" description="Disordered" evidence="4">
    <location>
        <begin position="34"/>
        <end position="79"/>
    </location>
</feature>
<dbReference type="PANTHER" id="PTHR22849:SF163">
    <property type="entry name" value="U-BOX DOMAIN-CONTAINING PROTEIN"/>
    <property type="match status" value="1"/>
</dbReference>
<dbReference type="AlphaFoldDB" id="A0A0E0IQ47"/>
<dbReference type="Pfam" id="PF04564">
    <property type="entry name" value="U-box"/>
    <property type="match status" value="1"/>
</dbReference>
<evidence type="ECO:0000256" key="4">
    <source>
        <dbReference type="SAM" id="MobiDB-lite"/>
    </source>
</evidence>
<dbReference type="GO" id="GO:0016567">
    <property type="term" value="P:protein ubiquitination"/>
    <property type="evidence" value="ECO:0007669"/>
    <property type="project" value="UniProtKB-UniRule"/>
</dbReference>
<evidence type="ECO:0000313" key="7">
    <source>
        <dbReference type="Proteomes" id="UP000006591"/>
    </source>
</evidence>
<dbReference type="SUPFAM" id="SSF57850">
    <property type="entry name" value="RING/U-box"/>
    <property type="match status" value="1"/>
</dbReference>
<dbReference type="eggNOG" id="KOG0167">
    <property type="taxonomic scope" value="Eukaryota"/>
</dbReference>
<evidence type="ECO:0000256" key="1">
    <source>
        <dbReference type="ARBA" id="ARBA00004906"/>
    </source>
</evidence>
<comment type="pathway">
    <text evidence="1 3">Protein modification; protein ubiquitination.</text>
</comment>
<feature type="compositionally biased region" description="Basic and acidic residues" evidence="4">
    <location>
        <begin position="48"/>
        <end position="60"/>
    </location>
</feature>
<reference evidence="6" key="1">
    <citation type="submission" date="2015-04" db="UniProtKB">
        <authorList>
            <consortium name="EnsemblPlants"/>
        </authorList>
    </citation>
    <scope>IDENTIFICATION</scope>
    <source>
        <strain evidence="6">SL10</strain>
    </source>
</reference>
<evidence type="ECO:0000256" key="2">
    <source>
        <dbReference type="ARBA" id="ARBA00022679"/>
    </source>
</evidence>
<dbReference type="EC" id="2.3.2.27" evidence="3"/>
<protein>
    <recommendedName>
        <fullName evidence="3 5">U-box domain-containing protein</fullName>
        <ecNumber evidence="3">2.3.2.27</ecNumber>
    </recommendedName>
    <alternativeName>
        <fullName evidence="3">RING-type E3 ubiquitin transferase PUB</fullName>
    </alternativeName>
</protein>
<keyword evidence="7" id="KW-1185">Reference proteome</keyword>
<evidence type="ECO:0000259" key="5">
    <source>
        <dbReference type="PROSITE" id="PS51698"/>
    </source>
</evidence>
<evidence type="ECO:0000313" key="6">
    <source>
        <dbReference type="EnsemblPlants" id="ONIVA10G03910.2"/>
    </source>
</evidence>
<dbReference type="Gene3D" id="3.30.40.10">
    <property type="entry name" value="Zinc/RING finger domain, C3HC4 (zinc finger)"/>
    <property type="match status" value="1"/>
</dbReference>
<dbReference type="Gramene" id="ONIVA10G03910.2">
    <property type="protein sequence ID" value="ONIVA10G03910.2"/>
    <property type="gene ID" value="ONIVA10G03910"/>
</dbReference>
<keyword evidence="3" id="KW-0833">Ubl conjugation pathway</keyword>
<name>A0A0E0IQ47_ORYNI</name>
<dbReference type="InterPro" id="IPR013083">
    <property type="entry name" value="Znf_RING/FYVE/PHD"/>
</dbReference>
<dbReference type="HOGENOM" id="CLU_1063118_0_0_1"/>